<dbReference type="AlphaFoldDB" id="A0A4R1HGU3"/>
<dbReference type="InterPro" id="IPR011990">
    <property type="entry name" value="TPR-like_helical_dom_sf"/>
</dbReference>
<name>A0A4R1HGU3_9GAMM</name>
<organism evidence="1 2">
    <name type="scientific">Thiogranum longum</name>
    <dbReference type="NCBI Taxonomy" id="1537524"/>
    <lineage>
        <taxon>Bacteria</taxon>
        <taxon>Pseudomonadati</taxon>
        <taxon>Pseudomonadota</taxon>
        <taxon>Gammaproteobacteria</taxon>
        <taxon>Chromatiales</taxon>
        <taxon>Ectothiorhodospiraceae</taxon>
        <taxon>Thiogranum</taxon>
    </lineage>
</organism>
<sequence>MQRVVPQYFIGMLILGGLLIGCASQQTQPDPEVQKLIAKAESGDTEAQFKLGAAYDYGKGVRSDGNEAKKWYRKAAEAGHAEAQNSLGSGYQADKQYEEAIIWYEKAAKQNHALATNNLGYLHDLGLGVPKDRQKGYALYLRAAELGWAESMFNLGQMYGSGQLGQADMVKGCMWAIRALKYSKHGRVKEQAAGTVKYCKQTLSTEDYKKAEQDANSWSPQSALR</sequence>
<dbReference type="PANTHER" id="PTHR11102:SF160">
    <property type="entry name" value="ERAD-ASSOCIATED E3 UBIQUITIN-PROTEIN LIGASE COMPONENT HRD3"/>
    <property type="match status" value="1"/>
</dbReference>
<evidence type="ECO:0000313" key="1">
    <source>
        <dbReference type="EMBL" id="TCK18569.1"/>
    </source>
</evidence>
<comment type="caution">
    <text evidence="1">The sequence shown here is derived from an EMBL/GenBank/DDBJ whole genome shotgun (WGS) entry which is preliminary data.</text>
</comment>
<dbReference type="Proteomes" id="UP000295707">
    <property type="component" value="Unassembled WGS sequence"/>
</dbReference>
<gene>
    <name evidence="1" type="ORF">DFR30_1848</name>
</gene>
<dbReference type="Pfam" id="PF08238">
    <property type="entry name" value="Sel1"/>
    <property type="match status" value="4"/>
</dbReference>
<reference evidence="1 2" key="1">
    <citation type="submission" date="2019-03" db="EMBL/GenBank/DDBJ databases">
        <title>Genomic Encyclopedia of Type Strains, Phase IV (KMG-IV): sequencing the most valuable type-strain genomes for metagenomic binning, comparative biology and taxonomic classification.</title>
        <authorList>
            <person name="Goeker M."/>
        </authorList>
    </citation>
    <scope>NUCLEOTIDE SEQUENCE [LARGE SCALE GENOMIC DNA]</scope>
    <source>
        <strain evidence="1 2">DSM 19610</strain>
    </source>
</reference>
<keyword evidence="2" id="KW-1185">Reference proteome</keyword>
<dbReference type="SUPFAM" id="SSF81901">
    <property type="entry name" value="HCP-like"/>
    <property type="match status" value="1"/>
</dbReference>
<dbReference type="EMBL" id="SMFX01000001">
    <property type="protein sequence ID" value="TCK18569.1"/>
    <property type="molecule type" value="Genomic_DNA"/>
</dbReference>
<dbReference type="SMART" id="SM00671">
    <property type="entry name" value="SEL1"/>
    <property type="match status" value="4"/>
</dbReference>
<evidence type="ECO:0000313" key="2">
    <source>
        <dbReference type="Proteomes" id="UP000295707"/>
    </source>
</evidence>
<protein>
    <recommendedName>
        <fullName evidence="3">Sel1 repeat-containing protein</fullName>
    </recommendedName>
</protein>
<dbReference type="InterPro" id="IPR050767">
    <property type="entry name" value="Sel1_AlgK"/>
</dbReference>
<dbReference type="InterPro" id="IPR006597">
    <property type="entry name" value="Sel1-like"/>
</dbReference>
<evidence type="ECO:0008006" key="3">
    <source>
        <dbReference type="Google" id="ProtNLM"/>
    </source>
</evidence>
<proteinExistence type="predicted"/>
<dbReference type="PANTHER" id="PTHR11102">
    <property type="entry name" value="SEL-1-LIKE PROTEIN"/>
    <property type="match status" value="1"/>
</dbReference>
<dbReference type="PROSITE" id="PS51257">
    <property type="entry name" value="PROKAR_LIPOPROTEIN"/>
    <property type="match status" value="1"/>
</dbReference>
<dbReference type="Gene3D" id="1.25.40.10">
    <property type="entry name" value="Tetratricopeptide repeat domain"/>
    <property type="match status" value="1"/>
</dbReference>
<accession>A0A4R1HGU3</accession>
<dbReference type="RefSeq" id="WP_165869155.1">
    <property type="nucleotide sequence ID" value="NZ_SMFX01000001.1"/>
</dbReference>